<dbReference type="Pfam" id="PF09952">
    <property type="entry name" value="AbiEi_2"/>
    <property type="match status" value="1"/>
</dbReference>
<accession>A0A9E8KNE0</accession>
<dbReference type="KEGG" id="asem:NNL22_14695"/>
<keyword evidence="2" id="KW-1185">Reference proteome</keyword>
<organism evidence="1 2">
    <name type="scientific">Alkalimarinus sediminis</name>
    <dbReference type="NCBI Taxonomy" id="1632866"/>
    <lineage>
        <taxon>Bacteria</taxon>
        <taxon>Pseudomonadati</taxon>
        <taxon>Pseudomonadota</taxon>
        <taxon>Gammaproteobacteria</taxon>
        <taxon>Alteromonadales</taxon>
        <taxon>Alteromonadaceae</taxon>
        <taxon>Alkalimarinus</taxon>
    </lineage>
</organism>
<evidence type="ECO:0000313" key="1">
    <source>
        <dbReference type="EMBL" id="UZW74258.1"/>
    </source>
</evidence>
<gene>
    <name evidence="1" type="ORF">NNL22_14695</name>
</gene>
<dbReference type="RefSeq" id="WP_251811141.1">
    <property type="nucleotide sequence ID" value="NZ_CP101527.1"/>
</dbReference>
<evidence type="ECO:0000313" key="2">
    <source>
        <dbReference type="Proteomes" id="UP001164472"/>
    </source>
</evidence>
<dbReference type="InterPro" id="IPR019238">
    <property type="entry name" value="AbiEi_2"/>
</dbReference>
<sequence length="350" mass="39708">MNTEHELLIRAITAFHNETGIELDVIQENGQLVDIEVDAIIQFPKPGPKLAIEVKKWTQQANLGAIAEQIKRLPLDGVLVTDYINPNMAKKLKAMHVQFMDTVGNTYINQPPIYIHVTGNKQNQALTHFKETNRAFDTTGLKVVFGFLCTPLLVNTTYREIAKTTGVALGTVGWVINGLKDAGFVIERGKRRELINKRKLLDRWVEAYPEKLKPKQHVGEFIADQANWWQDIKIEEYRAYWGGEVAAAKYTKYLQPQIATVYLPKEAGNKLLMNAKLRKADEFPAAEAGIVRIFRPFWPTDTIQEDSNEGLAHPILVYADLIETGDARNIETARMIYEQYINKYIGADVL</sequence>
<dbReference type="AlphaFoldDB" id="A0A9E8KNE0"/>
<dbReference type="SUPFAM" id="SSF46785">
    <property type="entry name" value="Winged helix' DNA-binding domain"/>
    <property type="match status" value="1"/>
</dbReference>
<protein>
    <submittedName>
        <fullName evidence="1">Type IV toxin-antitoxin system AbiEi family antitoxin</fullName>
    </submittedName>
</protein>
<dbReference type="InterPro" id="IPR036390">
    <property type="entry name" value="WH_DNA-bd_sf"/>
</dbReference>
<proteinExistence type="predicted"/>
<reference evidence="1" key="1">
    <citation type="submission" date="2022-07" db="EMBL/GenBank/DDBJ databases">
        <title>Alkalimarinus sp. nov., isolated from gut of a Alitta virens.</title>
        <authorList>
            <person name="Yang A.I."/>
            <person name="Shin N.-R."/>
        </authorList>
    </citation>
    <scope>NUCLEOTIDE SEQUENCE</scope>
    <source>
        <strain evidence="1">FA028</strain>
    </source>
</reference>
<dbReference type="Proteomes" id="UP001164472">
    <property type="component" value="Chromosome"/>
</dbReference>
<name>A0A9E8KNE0_9ALTE</name>
<dbReference type="EMBL" id="CP101527">
    <property type="protein sequence ID" value="UZW74258.1"/>
    <property type="molecule type" value="Genomic_DNA"/>
</dbReference>